<name>A0A401GR65_9APHY</name>
<evidence type="ECO:0000313" key="1">
    <source>
        <dbReference type="EMBL" id="GBE84659.1"/>
    </source>
</evidence>
<dbReference type="InParanoid" id="A0A401GR65"/>
<dbReference type="Proteomes" id="UP000287166">
    <property type="component" value="Unassembled WGS sequence"/>
</dbReference>
<dbReference type="EMBL" id="BFAD01000006">
    <property type="protein sequence ID" value="GBE84659.1"/>
    <property type="molecule type" value="Genomic_DNA"/>
</dbReference>
<dbReference type="AlphaFoldDB" id="A0A401GR65"/>
<comment type="caution">
    <text evidence="1">The sequence shown here is derived from an EMBL/GenBank/DDBJ whole genome shotgun (WGS) entry which is preliminary data.</text>
</comment>
<protein>
    <submittedName>
        <fullName evidence="1">Uncharacterized protein</fullName>
    </submittedName>
</protein>
<accession>A0A401GR65</accession>
<evidence type="ECO:0000313" key="2">
    <source>
        <dbReference type="Proteomes" id="UP000287166"/>
    </source>
</evidence>
<dbReference type="OrthoDB" id="3247730at2759"/>
<dbReference type="RefSeq" id="XP_027615572.1">
    <property type="nucleotide sequence ID" value="XM_027759771.1"/>
</dbReference>
<proteinExistence type="predicted"/>
<keyword evidence="2" id="KW-1185">Reference proteome</keyword>
<dbReference type="GeneID" id="38781576"/>
<gene>
    <name evidence="1" type="ORF">SCP_0606380</name>
</gene>
<reference evidence="1 2" key="1">
    <citation type="journal article" date="2018" name="Sci. Rep.">
        <title>Genome sequence of the cauliflower mushroom Sparassis crispa (Hanabiratake) and its association with beneficial usage.</title>
        <authorList>
            <person name="Kiyama R."/>
            <person name="Furutani Y."/>
            <person name="Kawaguchi K."/>
            <person name="Nakanishi T."/>
        </authorList>
    </citation>
    <scope>NUCLEOTIDE SEQUENCE [LARGE SCALE GENOMIC DNA]</scope>
</reference>
<organism evidence="1 2">
    <name type="scientific">Sparassis crispa</name>
    <dbReference type="NCBI Taxonomy" id="139825"/>
    <lineage>
        <taxon>Eukaryota</taxon>
        <taxon>Fungi</taxon>
        <taxon>Dikarya</taxon>
        <taxon>Basidiomycota</taxon>
        <taxon>Agaricomycotina</taxon>
        <taxon>Agaricomycetes</taxon>
        <taxon>Polyporales</taxon>
        <taxon>Sparassidaceae</taxon>
        <taxon>Sparassis</taxon>
    </lineage>
</organism>
<sequence length="140" mass="15992">MPELQVTFDQTYPIQYANASWRVCHGHTCEWPIDGWLSDNDMLHIKAAQVGWLLEDPSSMETVIVWITEFRRVAQTSDATVIEQDKDIKMKAWLEGLVAEGLVWFSFFDKFRITLDGVQRLESLELAGVRCTPKEGISTG</sequence>